<dbReference type="AlphaFoldDB" id="A0A1H0C1A5"/>
<dbReference type="STRING" id="310781.SAMN05216259_104382"/>
<dbReference type="Gene3D" id="3.60.40.10">
    <property type="entry name" value="PPM-type phosphatase domain"/>
    <property type="match status" value="1"/>
</dbReference>
<evidence type="ECO:0000313" key="5">
    <source>
        <dbReference type="Proteomes" id="UP000199341"/>
    </source>
</evidence>
<dbReference type="PANTHER" id="PTHR43156">
    <property type="entry name" value="STAGE II SPORULATION PROTEIN E-RELATED"/>
    <property type="match status" value="1"/>
</dbReference>
<dbReference type="Proteomes" id="UP000199341">
    <property type="component" value="Unassembled WGS sequence"/>
</dbReference>
<keyword evidence="5" id="KW-1185">Reference proteome</keyword>
<dbReference type="SUPFAM" id="SSF81606">
    <property type="entry name" value="PP2C-like"/>
    <property type="match status" value="1"/>
</dbReference>
<evidence type="ECO:0000256" key="2">
    <source>
        <dbReference type="SAM" id="Phobius"/>
    </source>
</evidence>
<keyword evidence="2" id="KW-1133">Transmembrane helix</keyword>
<dbReference type="InterPro" id="IPR036457">
    <property type="entry name" value="PPM-type-like_dom_sf"/>
</dbReference>
<evidence type="ECO:0000259" key="3">
    <source>
        <dbReference type="SMART" id="SM00331"/>
    </source>
</evidence>
<feature type="domain" description="PPM-type phosphatase" evidence="3">
    <location>
        <begin position="145"/>
        <end position="397"/>
    </location>
</feature>
<dbReference type="GO" id="GO:0016791">
    <property type="term" value="F:phosphatase activity"/>
    <property type="evidence" value="ECO:0007669"/>
    <property type="project" value="TreeGrafter"/>
</dbReference>
<keyword evidence="2" id="KW-0472">Membrane</keyword>
<feature type="transmembrane region" description="Helical" evidence="2">
    <location>
        <begin position="51"/>
        <end position="78"/>
    </location>
</feature>
<dbReference type="InterPro" id="IPR001932">
    <property type="entry name" value="PPM-type_phosphatase-like_dom"/>
</dbReference>
<feature type="transmembrane region" description="Helical" evidence="2">
    <location>
        <begin position="90"/>
        <end position="110"/>
    </location>
</feature>
<dbReference type="EMBL" id="FNIE01000004">
    <property type="protein sequence ID" value="SDN51617.1"/>
    <property type="molecule type" value="Genomic_DNA"/>
</dbReference>
<dbReference type="InterPro" id="IPR052016">
    <property type="entry name" value="Bact_Sigma-Reg"/>
</dbReference>
<protein>
    <submittedName>
        <fullName evidence="4">Stage II sporulation protein E (SpoIIE)</fullName>
    </submittedName>
</protein>
<keyword evidence="2" id="KW-0812">Transmembrane</keyword>
<reference evidence="4 5" key="1">
    <citation type="submission" date="2016-10" db="EMBL/GenBank/DDBJ databases">
        <authorList>
            <person name="de Groot N.N."/>
        </authorList>
    </citation>
    <scope>NUCLEOTIDE SEQUENCE [LARGE SCALE GENOMIC DNA]</scope>
    <source>
        <strain evidence="4 5">CGMCC 4.2022</strain>
    </source>
</reference>
<accession>A0A1H0C1A5</accession>
<organism evidence="4 5">
    <name type="scientific">Actinacidiphila guanduensis</name>
    <dbReference type="NCBI Taxonomy" id="310781"/>
    <lineage>
        <taxon>Bacteria</taxon>
        <taxon>Bacillati</taxon>
        <taxon>Actinomycetota</taxon>
        <taxon>Actinomycetes</taxon>
        <taxon>Kitasatosporales</taxon>
        <taxon>Streptomycetaceae</taxon>
        <taxon>Actinacidiphila</taxon>
    </lineage>
</organism>
<evidence type="ECO:0000256" key="1">
    <source>
        <dbReference type="ARBA" id="ARBA00022801"/>
    </source>
</evidence>
<dbReference type="PANTHER" id="PTHR43156:SF2">
    <property type="entry name" value="STAGE II SPORULATION PROTEIN E"/>
    <property type="match status" value="1"/>
</dbReference>
<gene>
    <name evidence="4" type="ORF">SAMN05216259_104382</name>
</gene>
<dbReference type="SMART" id="SM00331">
    <property type="entry name" value="PP2C_SIG"/>
    <property type="match status" value="1"/>
</dbReference>
<feature type="transmembrane region" description="Helical" evidence="2">
    <location>
        <begin position="20"/>
        <end position="39"/>
    </location>
</feature>
<dbReference type="OrthoDB" id="311904at2"/>
<name>A0A1H0C1A5_9ACTN</name>
<proteinExistence type="predicted"/>
<dbReference type="RefSeq" id="WP_093784141.1">
    <property type="nucleotide sequence ID" value="NZ_FNIE01000004.1"/>
</dbReference>
<evidence type="ECO:0000313" key="4">
    <source>
        <dbReference type="EMBL" id="SDN51617.1"/>
    </source>
</evidence>
<sequence length="399" mass="42491">MDPTGADTRPGVSQVIRSRAMRLAVPLAILAALVAVDLLGGRDIRISGLVVAVPALSAVFLGPLPVLFLGVLALGGAVVTAWENRTLDTVNFPVVLATVVLVSGASVLAARLRNRREHELAQARKVAEVTQRALLRPLPERMGRVTISSMYLAAEEEAAIGGDLYAAAPTGRCGARVLVGDVQGKGLGAVEVVSLLLSAFRRAARVRAPLSELMGYLDSGLRADLHELSAYPEPVTLTAPGAAPVPTPVVEGMDDPAEIESAYDERFVTAVAVDVSDDGEQVRIANCGHPPPLLIRGGTVRQLFPSTPDLPLGLGDLTWQAQHIDTHDLAVGDILLLYTDGVIEARDRDGVFYPLAERLVRWTADRPDTLLADIRADVLRHTRSRLADDLAMVALQRVV</sequence>
<keyword evidence="1" id="KW-0378">Hydrolase</keyword>
<dbReference type="Pfam" id="PF07228">
    <property type="entry name" value="SpoIIE"/>
    <property type="match status" value="1"/>
</dbReference>